<dbReference type="EMBL" id="HE612862">
    <property type="protein sequence ID" value="CCE64067.1"/>
    <property type="molecule type" value="Genomic_DNA"/>
</dbReference>
<dbReference type="GeneID" id="11535720"/>
<dbReference type="Proteomes" id="UP000005666">
    <property type="component" value="Chromosome 7"/>
</dbReference>
<proteinExistence type="predicted"/>
<feature type="region of interest" description="Disordered" evidence="1">
    <location>
        <begin position="27"/>
        <end position="64"/>
    </location>
</feature>
<keyword evidence="3" id="KW-1185">Reference proteome</keyword>
<dbReference type="AlphaFoldDB" id="G8BVY9"/>
<dbReference type="OMA" id="VSWKYGV"/>
<dbReference type="STRING" id="1071381.G8BVY9"/>
<accession>G8BVY9</accession>
<dbReference type="RefSeq" id="XP_003686501.1">
    <property type="nucleotide sequence ID" value="XM_003686453.1"/>
</dbReference>
<evidence type="ECO:0000256" key="1">
    <source>
        <dbReference type="SAM" id="MobiDB-lite"/>
    </source>
</evidence>
<feature type="compositionally biased region" description="Low complexity" evidence="1">
    <location>
        <begin position="27"/>
        <end position="47"/>
    </location>
</feature>
<evidence type="ECO:0000313" key="3">
    <source>
        <dbReference type="Proteomes" id="UP000005666"/>
    </source>
</evidence>
<gene>
    <name evidence="2" type="primary">TPHA0G02310</name>
    <name evidence="2" type="ordered locus">TPHA_0G02310</name>
</gene>
<dbReference type="KEGG" id="tpf:TPHA_0G02310"/>
<sequence>MSSSSVSSRSSVSTNSRLVSTGVVAASSVSATSSASRSVSSTVSSHSSSHKSTKTSNSAPSNVVGKPLSWKYATMIGAVVVGSFALSAGL</sequence>
<dbReference type="eggNOG" id="ENOG502SBV3">
    <property type="taxonomic scope" value="Eukaryota"/>
</dbReference>
<name>G8BVY9_TETPH</name>
<reference evidence="2 3" key="1">
    <citation type="journal article" date="2011" name="Proc. Natl. Acad. Sci. U.S.A.">
        <title>Evolutionary erosion of yeast sex chromosomes by mating-type switching accidents.</title>
        <authorList>
            <person name="Gordon J.L."/>
            <person name="Armisen D."/>
            <person name="Proux-Wera E."/>
            <person name="Oheigeartaigh S.S."/>
            <person name="Byrne K.P."/>
            <person name="Wolfe K.H."/>
        </authorList>
    </citation>
    <scope>NUCLEOTIDE SEQUENCE [LARGE SCALE GENOMIC DNA]</scope>
    <source>
        <strain evidence="3">ATCC 24235 / CBS 4417 / NBRC 1672 / NRRL Y-8282 / UCD 70-5</strain>
    </source>
</reference>
<dbReference type="HOGENOM" id="CLU_162197_0_0_1"/>
<organism evidence="2 3">
    <name type="scientific">Tetrapisispora phaffii (strain ATCC 24235 / CBS 4417 / NBRC 1672 / NRRL Y-8282 / UCD 70-5)</name>
    <name type="common">Yeast</name>
    <name type="synonym">Fabospora phaffii</name>
    <dbReference type="NCBI Taxonomy" id="1071381"/>
    <lineage>
        <taxon>Eukaryota</taxon>
        <taxon>Fungi</taxon>
        <taxon>Dikarya</taxon>
        <taxon>Ascomycota</taxon>
        <taxon>Saccharomycotina</taxon>
        <taxon>Saccharomycetes</taxon>
        <taxon>Saccharomycetales</taxon>
        <taxon>Saccharomycetaceae</taxon>
        <taxon>Tetrapisispora</taxon>
    </lineage>
</organism>
<protein>
    <submittedName>
        <fullName evidence="2">Uncharacterized protein</fullName>
    </submittedName>
</protein>
<evidence type="ECO:0000313" key="2">
    <source>
        <dbReference type="EMBL" id="CCE64067.1"/>
    </source>
</evidence>